<dbReference type="EMBL" id="CM039171">
    <property type="protein sequence ID" value="KAH9790936.1"/>
    <property type="molecule type" value="Genomic_DNA"/>
</dbReference>
<evidence type="ECO:0000313" key="2">
    <source>
        <dbReference type="Proteomes" id="UP000829398"/>
    </source>
</evidence>
<accession>A0ACB8MYK6</accession>
<evidence type="ECO:0000313" key="1">
    <source>
        <dbReference type="EMBL" id="KAH9790936.1"/>
    </source>
</evidence>
<name>A0ACB8MYK6_CITSI</name>
<sequence length="1328" mass="150608">MVEGETSRIGERSTETISGDTSGERRDLSNRYSAPVIGGQKIDVEKFDGKINFGMWRREVMDALIQIDLDVVLENKRHLYDEEIWDRMNEKACGQTRSCLTKEVKYLVKDEECAVTLWRKLEEKYLVKSPENRLHAMSQVYGFRMKSGVSMLDHVSRFEKLLADLKNLDEDIKDEVKAIILLHSLPEEYSHFVTTLIYGKSVIVFKDVCTILTSLEIQNNDKNSERASSETLVSRDWAMEKQKKRGGKNSRSKSRSRNIARDECAFCHEKGHWRKDCPKAQKRDRKKPSAANMARKDENSDYSLSITPAAYVASSSEWILDTGATYHLMVRELKEVRFVPEIKKNLISVGALEAKGYKFTIKYGTMKFTHGAMVILQGVRRHNLYYLKGGTTDEANVVEAHSDTTKLWHVRLGHAGEKSLQTLMRYRLLKGTKTCKLNFCEHCVVGKKTRVKFGTTNHDTREILEYVHSDVWGPTKTASIGGSHYFVTFIDDFSRRVWVYTMRAKDEVLEIFVKWKKLVETQTGRKIKVLRSDNGGEYTSDPFLQVCQNEGIKRHFMVRHTPQQNGVTERMNRTLLKKVRCMLSNAGLDKKFWAEAVSYASHLVNRLPFAAIGGKTPMEMWSGKHAQDYDSLRVFGCPAYYHVKDGKLDPRARKSIFVGFKGGVENKTTEVLQRVEFDATPYVPVSSTSKNGSTMEVTPKVKEEVVSSDVPQNEETIDDVDDDDFIATRRPRREIKKLGWLTKDMVVAYALPVIDDDIPNTFGEALRSSESDRWKLAMEEEMKSLYQNQTWELVKLPKGKIAIGNKWVYTKKQGSPNQTTPRYKAKLVAKSFAQKEGIDYNEVFSPVVKHTSIRILLALVAEYELELAQLDVKTAFLHVDLEEEIYMIQPCGFRVAGKENHVCRRLPDRAFIYLLLYVDDMLTASKNRDEIERLKKQLASEFEMKDLGDAQKILGMEICRDKKNGSVWLTQTSYLKKVLERFGMDDKTKPVCTPLAPHFKLGYSSCPKSQEERDYMARVPYASAVGSLMYAMVCTRPNISQAVSIVSRYMHDPGKSHWLAVKWILRYLYGTVDVGLLFKKDCGQQCVGYCDSDFAGDLDKRRSTTGYVFILGGGPVSWRSILQSTIALSTTEAEYMAATEAVKEAIWLKGLLGDLGVIQENITVFCDNQSAIFLAKNQTYHARTKHIDVKYHYVREIIESGVVLLRKINTKDNPSDMLTKTSSLLVILLFVLAISITRALACAGAEADHAKEKPESSSWLSQLPPLPQLPRLPPLPRLPLLPQLPGLPPQPKLPGLPGIPGLPGLPPLPVSQPPPSQGSYPGGWGYHQ</sequence>
<protein>
    <submittedName>
        <fullName evidence="1">Integrase catalytic domain-containing protein</fullName>
    </submittedName>
</protein>
<organism evidence="1 2">
    <name type="scientific">Citrus sinensis</name>
    <name type="common">Sweet orange</name>
    <name type="synonym">Citrus aurantium var. sinensis</name>
    <dbReference type="NCBI Taxonomy" id="2711"/>
    <lineage>
        <taxon>Eukaryota</taxon>
        <taxon>Viridiplantae</taxon>
        <taxon>Streptophyta</taxon>
        <taxon>Embryophyta</taxon>
        <taxon>Tracheophyta</taxon>
        <taxon>Spermatophyta</taxon>
        <taxon>Magnoliopsida</taxon>
        <taxon>eudicotyledons</taxon>
        <taxon>Gunneridae</taxon>
        <taxon>Pentapetalae</taxon>
        <taxon>rosids</taxon>
        <taxon>malvids</taxon>
        <taxon>Sapindales</taxon>
        <taxon>Rutaceae</taxon>
        <taxon>Aurantioideae</taxon>
        <taxon>Citrus</taxon>
    </lineage>
</organism>
<gene>
    <name evidence="1" type="ORF">KPL71_003556</name>
</gene>
<proteinExistence type="predicted"/>
<dbReference type="Proteomes" id="UP000829398">
    <property type="component" value="Chromosome 2"/>
</dbReference>
<keyword evidence="2" id="KW-1185">Reference proteome</keyword>
<comment type="caution">
    <text evidence="1">The sequence shown here is derived from an EMBL/GenBank/DDBJ whole genome shotgun (WGS) entry which is preliminary data.</text>
</comment>
<reference evidence="2" key="1">
    <citation type="journal article" date="2023" name="Hortic. Res.">
        <title>A chromosome-level phased genome enabling allele-level studies in sweet orange: a case study on citrus Huanglongbing tolerance.</title>
        <authorList>
            <person name="Wu B."/>
            <person name="Yu Q."/>
            <person name="Deng Z."/>
            <person name="Duan Y."/>
            <person name="Luo F."/>
            <person name="Gmitter F. Jr."/>
        </authorList>
    </citation>
    <scope>NUCLEOTIDE SEQUENCE [LARGE SCALE GENOMIC DNA]</scope>
    <source>
        <strain evidence="2">cv. Valencia</strain>
    </source>
</reference>